<protein>
    <recommendedName>
        <fullName evidence="3">Toxin</fullName>
    </recommendedName>
</protein>
<evidence type="ECO:0000313" key="5">
    <source>
        <dbReference type="Proteomes" id="UP001596060"/>
    </source>
</evidence>
<dbReference type="RefSeq" id="WP_066724704.1">
    <property type="nucleotide sequence ID" value="NZ_JBHSLU010000004.1"/>
</dbReference>
<evidence type="ECO:0000256" key="1">
    <source>
        <dbReference type="ARBA" id="ARBA00006226"/>
    </source>
</evidence>
<sequence length="97" mass="11525">MKRFILRRRASADLMDISAFSEREWGRSQANVYLRRIQQAIENLAETPDMGPACDEIKRDHRRFPVGSHVVFYRKTAHRIEIVRILHQSKDVVRHLK</sequence>
<dbReference type="Proteomes" id="UP001596060">
    <property type="component" value="Unassembled WGS sequence"/>
</dbReference>
<name>A0ABW0NTY9_9HYPH</name>
<dbReference type="PANTHER" id="PTHR33755">
    <property type="entry name" value="TOXIN PARE1-RELATED"/>
    <property type="match status" value="1"/>
</dbReference>
<evidence type="ECO:0000256" key="3">
    <source>
        <dbReference type="PIRNR" id="PIRNR029218"/>
    </source>
</evidence>
<evidence type="ECO:0000313" key="4">
    <source>
        <dbReference type="EMBL" id="MFC5503879.1"/>
    </source>
</evidence>
<dbReference type="Gene3D" id="3.30.2310.20">
    <property type="entry name" value="RelE-like"/>
    <property type="match status" value="1"/>
</dbReference>
<dbReference type="InterPro" id="IPR028344">
    <property type="entry name" value="ParE1/4"/>
</dbReference>
<keyword evidence="2" id="KW-1277">Toxin-antitoxin system</keyword>
<dbReference type="Pfam" id="PF05016">
    <property type="entry name" value="ParE_toxin"/>
    <property type="match status" value="1"/>
</dbReference>
<evidence type="ECO:0000256" key="2">
    <source>
        <dbReference type="ARBA" id="ARBA00022649"/>
    </source>
</evidence>
<dbReference type="InterPro" id="IPR007712">
    <property type="entry name" value="RelE/ParE_toxin"/>
</dbReference>
<dbReference type="InterPro" id="IPR051803">
    <property type="entry name" value="TA_system_RelE-like_toxin"/>
</dbReference>
<organism evidence="4 5">
    <name type="scientific">Bosea massiliensis</name>
    <dbReference type="NCBI Taxonomy" id="151419"/>
    <lineage>
        <taxon>Bacteria</taxon>
        <taxon>Pseudomonadati</taxon>
        <taxon>Pseudomonadota</taxon>
        <taxon>Alphaproteobacteria</taxon>
        <taxon>Hyphomicrobiales</taxon>
        <taxon>Boseaceae</taxon>
        <taxon>Bosea</taxon>
    </lineage>
</organism>
<comment type="caution">
    <text evidence="4">The sequence shown here is derived from an EMBL/GenBank/DDBJ whole genome shotgun (WGS) entry which is preliminary data.</text>
</comment>
<dbReference type="EMBL" id="JBHSLU010000004">
    <property type="protein sequence ID" value="MFC5503879.1"/>
    <property type="molecule type" value="Genomic_DNA"/>
</dbReference>
<comment type="similarity">
    <text evidence="1 3">Belongs to the RelE toxin family.</text>
</comment>
<keyword evidence="5" id="KW-1185">Reference proteome</keyword>
<dbReference type="PANTHER" id="PTHR33755:SF9">
    <property type="entry name" value="TOXIN PARE1"/>
    <property type="match status" value="1"/>
</dbReference>
<reference evidence="5" key="1">
    <citation type="journal article" date="2019" name="Int. J. Syst. Evol. Microbiol.">
        <title>The Global Catalogue of Microorganisms (GCM) 10K type strain sequencing project: providing services to taxonomists for standard genome sequencing and annotation.</title>
        <authorList>
            <consortium name="The Broad Institute Genomics Platform"/>
            <consortium name="The Broad Institute Genome Sequencing Center for Infectious Disease"/>
            <person name="Wu L."/>
            <person name="Ma J."/>
        </authorList>
    </citation>
    <scope>NUCLEOTIDE SEQUENCE [LARGE SCALE GENOMIC DNA]</scope>
    <source>
        <strain evidence="5">CCUG 43117</strain>
    </source>
</reference>
<dbReference type="PIRSF" id="PIRSF029218">
    <property type="entry name" value="ParE"/>
    <property type="match status" value="1"/>
</dbReference>
<proteinExistence type="inferred from homology"/>
<gene>
    <name evidence="4" type="ORF">ACFPN9_01255</name>
</gene>
<accession>A0ABW0NTY9</accession>
<dbReference type="InterPro" id="IPR035093">
    <property type="entry name" value="RelE/ParE_toxin_dom_sf"/>
</dbReference>